<gene>
    <name evidence="1" type="ORF">SAMN06265795_11979</name>
</gene>
<keyword evidence="2" id="KW-1185">Reference proteome</keyword>
<organism evidence="1 2">
    <name type="scientific">Noviherbaspirillum humi</name>
    <dbReference type="NCBI Taxonomy" id="1688639"/>
    <lineage>
        <taxon>Bacteria</taxon>
        <taxon>Pseudomonadati</taxon>
        <taxon>Pseudomonadota</taxon>
        <taxon>Betaproteobacteria</taxon>
        <taxon>Burkholderiales</taxon>
        <taxon>Oxalobacteraceae</taxon>
        <taxon>Noviherbaspirillum</taxon>
    </lineage>
</organism>
<dbReference type="OrthoDB" id="333441at2"/>
<reference evidence="1 2" key="1">
    <citation type="submission" date="2017-06" db="EMBL/GenBank/DDBJ databases">
        <authorList>
            <person name="Kim H.J."/>
            <person name="Triplett B.A."/>
        </authorList>
    </citation>
    <scope>NUCLEOTIDE SEQUENCE [LARGE SCALE GENOMIC DNA]</scope>
    <source>
        <strain evidence="1 2">U15</strain>
    </source>
</reference>
<dbReference type="Proteomes" id="UP000198284">
    <property type="component" value="Unassembled WGS sequence"/>
</dbReference>
<dbReference type="EMBL" id="FZOT01000019">
    <property type="protein sequence ID" value="SNT25813.1"/>
    <property type="molecule type" value="Genomic_DNA"/>
</dbReference>
<sequence length="94" mass="10663">MCNFIPAFIPAEASLPRIGTHFKQANLGFRIFENQHMDAKLNDKWVKVCTTRGFCDCGSPLGSRQKPYDSNGEEKIAALVRKGWSGTRIKRYLE</sequence>
<evidence type="ECO:0000313" key="2">
    <source>
        <dbReference type="Proteomes" id="UP000198284"/>
    </source>
</evidence>
<evidence type="ECO:0000313" key="1">
    <source>
        <dbReference type="EMBL" id="SNT25813.1"/>
    </source>
</evidence>
<proteinExistence type="predicted"/>
<accession>A0A239L7I1</accession>
<dbReference type="RefSeq" id="WP_143131399.1">
    <property type="nucleotide sequence ID" value="NZ_FZOT01000019.1"/>
</dbReference>
<name>A0A239L7I1_9BURK</name>
<protein>
    <submittedName>
        <fullName evidence="1">Uncharacterized protein</fullName>
    </submittedName>
</protein>
<dbReference type="AlphaFoldDB" id="A0A239L7I1"/>